<dbReference type="EMBL" id="LASV01000225">
    <property type="protein sequence ID" value="KKA20853.1"/>
    <property type="molecule type" value="Genomic_DNA"/>
</dbReference>
<feature type="compositionally biased region" description="Acidic residues" evidence="1">
    <location>
        <begin position="557"/>
        <end position="572"/>
    </location>
</feature>
<dbReference type="SUPFAM" id="SSF52047">
    <property type="entry name" value="RNI-like"/>
    <property type="match status" value="1"/>
</dbReference>
<evidence type="ECO:0000313" key="3">
    <source>
        <dbReference type="EMBL" id="KKA20853.1"/>
    </source>
</evidence>
<dbReference type="OrthoDB" id="2522477at2759"/>
<dbReference type="Proteomes" id="UP000053958">
    <property type="component" value="Unassembled WGS sequence"/>
</dbReference>
<feature type="compositionally biased region" description="Polar residues" evidence="1">
    <location>
        <begin position="441"/>
        <end position="453"/>
    </location>
</feature>
<evidence type="ECO:0000256" key="1">
    <source>
        <dbReference type="SAM" id="MobiDB-lite"/>
    </source>
</evidence>
<feature type="region of interest" description="Disordered" evidence="1">
    <location>
        <begin position="470"/>
        <end position="857"/>
    </location>
</feature>
<dbReference type="InterPro" id="IPR001810">
    <property type="entry name" value="F-box_dom"/>
</dbReference>
<accession>A0A0F4YTA2</accession>
<feature type="compositionally biased region" description="Polar residues" evidence="1">
    <location>
        <begin position="573"/>
        <end position="584"/>
    </location>
</feature>
<gene>
    <name evidence="3" type="ORF">T310_5136</name>
</gene>
<feature type="domain" description="F-box" evidence="2">
    <location>
        <begin position="7"/>
        <end position="60"/>
    </location>
</feature>
<feature type="compositionally biased region" description="Basic and acidic residues" evidence="1">
    <location>
        <begin position="477"/>
        <end position="505"/>
    </location>
</feature>
<dbReference type="InterPro" id="IPR036047">
    <property type="entry name" value="F-box-like_dom_sf"/>
</dbReference>
<organism evidence="3 4">
    <name type="scientific">Rasamsonia emersonii (strain ATCC 16479 / CBS 393.64 / IMI 116815)</name>
    <dbReference type="NCBI Taxonomy" id="1408163"/>
    <lineage>
        <taxon>Eukaryota</taxon>
        <taxon>Fungi</taxon>
        <taxon>Dikarya</taxon>
        <taxon>Ascomycota</taxon>
        <taxon>Pezizomycotina</taxon>
        <taxon>Eurotiomycetes</taxon>
        <taxon>Eurotiomycetidae</taxon>
        <taxon>Eurotiales</taxon>
        <taxon>Trichocomaceae</taxon>
        <taxon>Rasamsonia</taxon>
    </lineage>
</organism>
<dbReference type="PROSITE" id="PS50181">
    <property type="entry name" value="FBOX"/>
    <property type="match status" value="1"/>
</dbReference>
<reference evidence="3 4" key="1">
    <citation type="submission" date="2015-04" db="EMBL/GenBank/DDBJ databases">
        <authorList>
            <person name="Heijne W.H."/>
            <person name="Fedorova N.D."/>
            <person name="Nierman W.C."/>
            <person name="Vollebregt A.W."/>
            <person name="Zhao Z."/>
            <person name="Wu L."/>
            <person name="Kumar M."/>
            <person name="Stam H."/>
            <person name="van den Berg M.A."/>
            <person name="Pel H.J."/>
        </authorList>
    </citation>
    <scope>NUCLEOTIDE SEQUENCE [LARGE SCALE GENOMIC DNA]</scope>
    <source>
        <strain evidence="3 4">CBS 393.64</strain>
    </source>
</reference>
<feature type="compositionally biased region" description="Polar residues" evidence="1">
    <location>
        <begin position="665"/>
        <end position="692"/>
    </location>
</feature>
<dbReference type="Gene3D" id="1.20.1280.50">
    <property type="match status" value="1"/>
</dbReference>
<dbReference type="GeneID" id="25317481"/>
<protein>
    <recommendedName>
        <fullName evidence="2">F-box domain-containing protein</fullName>
    </recommendedName>
</protein>
<dbReference type="AlphaFoldDB" id="A0A0F4YTA2"/>
<keyword evidence="4" id="KW-1185">Reference proteome</keyword>
<feature type="compositionally biased region" description="Polar residues" evidence="1">
    <location>
        <begin position="814"/>
        <end position="826"/>
    </location>
</feature>
<sequence>MASPTRSVSLLSLPQELIECILLHLRAGPSLQDLGRVAQVCHRLHRLATPILYCSVWLRHPINGDRFAWTIQHCPALIHLIRELQFHYHCEESEDHGPEDLDGVTSQLFNLEALVIRAKYFEARPSYPNLPPAKELEAVERWEENRLFCQAARPGSQVLPALSSCDLGFDYEINREDVWWNMYLKEAVFYHPGLRRISITGAVFTGFSLNNSKRLAPASRSTQLEELILLNCDIGPEAISEILTYPHALRPHASSLEYLDLDLYFQYDESVDLSDFSALKHLTIHPEMLTEDWKGMEPFGKLLPPSLESITFRDHFGAFPLATIYEKVLSGELPHLRTLTCHTPVPPAKDMTTETCKDGKTFVEAFKELGVQLSAAVVDDPTRMPEYDSCPCECWGSLDNLVFLLCPNIPAYYPKRWMLGTKYPRTEHPTQLMSLHPSDPPTSSHPYQHPLDTTSMPRHLQFVVATVDSDARPAPAHPREVQDQAAREGKEADRQQEEESREGGPRARGAQTAGSARSQCQGPGQPAPSAEFLERKKEQQQQQLTELSEKESSQQDTEVETEAEDWFDEDQSQSDAQAGSGTSRDSNEKVSAVTAHGQDSHRAMPPTMMVTDCDGNVNEHSPPDPVLDLGESFRDETAILLEDLDPDTLQLSGQTQNEHPETDVSCAQSQSEASLTSRSTCEPISQPDSTCPSAKGDSSKIPPDMASPSHNKMSPAECDGPEPFVIYQDPDDVIAQISTQDLLEVDDGKDDYKENWHPNIPYGPQQRRQPNDVTPRRRPKPYSELQTRAERQPLMTLSQAPDTLMDETSKKKSPLTTRSRRGSSPTPIGRKKQVAGNAGMPASTASPTKDCLVANEDDDEDEFGEFDLTMEELEALCA</sequence>
<evidence type="ECO:0000259" key="2">
    <source>
        <dbReference type="PROSITE" id="PS50181"/>
    </source>
</evidence>
<dbReference type="SUPFAM" id="SSF81383">
    <property type="entry name" value="F-box domain"/>
    <property type="match status" value="1"/>
</dbReference>
<proteinExistence type="predicted"/>
<evidence type="ECO:0000313" key="4">
    <source>
        <dbReference type="Proteomes" id="UP000053958"/>
    </source>
</evidence>
<dbReference type="RefSeq" id="XP_013327465.1">
    <property type="nucleotide sequence ID" value="XM_013472011.1"/>
</dbReference>
<feature type="compositionally biased region" description="Polar residues" evidence="1">
    <location>
        <begin position="512"/>
        <end position="522"/>
    </location>
</feature>
<feature type="region of interest" description="Disordered" evidence="1">
    <location>
        <begin position="429"/>
        <end position="453"/>
    </location>
</feature>
<comment type="caution">
    <text evidence="3">The sequence shown here is derived from an EMBL/GenBank/DDBJ whole genome shotgun (WGS) entry which is preliminary data.</text>
</comment>
<name>A0A0F4YTA2_RASE3</name>
<dbReference type="STRING" id="1408163.A0A0F4YTA2"/>